<comment type="subcellular location">
    <subcellularLocation>
        <location evidence="2">Membrane</location>
        <topology evidence="2">Lipid-anchor</topology>
        <topology evidence="2">GPI-anchor</topology>
    </subcellularLocation>
    <subcellularLocation>
        <location evidence="1">Membrane</location>
        <topology evidence="1">Multi-pass membrane protein</topology>
    </subcellularLocation>
    <subcellularLocation>
        <location evidence="3">Secreted</location>
    </subcellularLocation>
</comment>
<dbReference type="GO" id="GO:0046872">
    <property type="term" value="F:metal ion binding"/>
    <property type="evidence" value="ECO:0007669"/>
    <property type="project" value="UniProtKB-UniRule"/>
</dbReference>
<evidence type="ECO:0000259" key="18">
    <source>
        <dbReference type="PROSITE" id="PS52012"/>
    </source>
</evidence>
<feature type="binding site" description="axial binding residue" evidence="14">
    <location>
        <position position="43"/>
    </location>
    <ligand>
        <name>heme</name>
        <dbReference type="ChEBI" id="CHEBI:30413"/>
    </ligand>
    <ligandPart>
        <name>Fe</name>
        <dbReference type="ChEBI" id="CHEBI:18248"/>
    </ligandPart>
</feature>
<evidence type="ECO:0000256" key="6">
    <source>
        <dbReference type="ARBA" id="ARBA00022622"/>
    </source>
</evidence>
<dbReference type="Pfam" id="PF20684">
    <property type="entry name" value="Fung_rhodopsin"/>
    <property type="match status" value="1"/>
</dbReference>
<feature type="transmembrane region" description="Helical" evidence="16">
    <location>
        <begin position="194"/>
        <end position="214"/>
    </location>
</feature>
<evidence type="ECO:0000313" key="19">
    <source>
        <dbReference type="EMBL" id="EED12820.1"/>
    </source>
</evidence>
<dbReference type="PROSITE" id="PS52012">
    <property type="entry name" value="CFEM"/>
    <property type="match status" value="1"/>
</dbReference>
<dbReference type="RefSeq" id="XP_002486931.1">
    <property type="nucleotide sequence ID" value="XM_002486886.1"/>
</dbReference>
<name>B8MQY5_TALSN</name>
<evidence type="ECO:0000256" key="15">
    <source>
        <dbReference type="SAM" id="MobiDB-lite"/>
    </source>
</evidence>
<feature type="transmembrane region" description="Helical" evidence="16">
    <location>
        <begin position="93"/>
        <end position="114"/>
    </location>
</feature>
<dbReference type="InterPro" id="IPR052337">
    <property type="entry name" value="SAT4-like"/>
</dbReference>
<evidence type="ECO:0000313" key="20">
    <source>
        <dbReference type="Proteomes" id="UP000001745"/>
    </source>
</evidence>
<comment type="similarity">
    <text evidence="13">Belongs to the SAT4 family.</text>
</comment>
<feature type="region of interest" description="Disordered" evidence="15">
    <location>
        <begin position="353"/>
        <end position="410"/>
    </location>
</feature>
<evidence type="ECO:0000256" key="17">
    <source>
        <dbReference type="SAM" id="SignalP"/>
    </source>
</evidence>
<feature type="transmembrane region" description="Helical" evidence="16">
    <location>
        <begin position="245"/>
        <end position="264"/>
    </location>
</feature>
<feature type="chain" id="PRO_5002877932" description="CFEM domain-containing protein" evidence="17">
    <location>
        <begin position="17"/>
        <end position="410"/>
    </location>
</feature>
<evidence type="ECO:0000256" key="4">
    <source>
        <dbReference type="ARBA" id="ARBA00010031"/>
    </source>
</evidence>
<evidence type="ECO:0000256" key="13">
    <source>
        <dbReference type="ARBA" id="ARBA00038359"/>
    </source>
</evidence>
<feature type="disulfide bond" evidence="14">
    <location>
        <begin position="29"/>
        <end position="60"/>
    </location>
</feature>
<keyword evidence="11 14" id="KW-1015">Disulfide bond</keyword>
<keyword evidence="9 16" id="KW-1133">Transmembrane helix</keyword>
<evidence type="ECO:0000256" key="2">
    <source>
        <dbReference type="ARBA" id="ARBA00004589"/>
    </source>
</evidence>
<feature type="transmembrane region" description="Helical" evidence="16">
    <location>
        <begin position="276"/>
        <end position="294"/>
    </location>
</feature>
<feature type="compositionally biased region" description="Basic and acidic residues" evidence="15">
    <location>
        <begin position="401"/>
        <end position="410"/>
    </location>
</feature>
<dbReference type="PANTHER" id="PTHR33048">
    <property type="entry name" value="PTH11-LIKE INTEGRAL MEMBRANE PROTEIN (AFU_ORTHOLOGUE AFUA_5G11245)"/>
    <property type="match status" value="1"/>
</dbReference>
<dbReference type="Proteomes" id="UP000001745">
    <property type="component" value="Unassembled WGS sequence"/>
</dbReference>
<dbReference type="OrthoDB" id="2496787at2759"/>
<comment type="caution">
    <text evidence="14">Lacks conserved residue(s) required for the propagation of feature annotation.</text>
</comment>
<dbReference type="GO" id="GO:0098552">
    <property type="term" value="C:side of membrane"/>
    <property type="evidence" value="ECO:0007669"/>
    <property type="project" value="UniProtKB-KW"/>
</dbReference>
<evidence type="ECO:0000256" key="1">
    <source>
        <dbReference type="ARBA" id="ARBA00004141"/>
    </source>
</evidence>
<dbReference type="EMBL" id="EQ962659">
    <property type="protein sequence ID" value="EED12820.1"/>
    <property type="molecule type" value="Genomic_DNA"/>
</dbReference>
<keyword evidence="12" id="KW-0449">Lipoprotein</keyword>
<dbReference type="SMART" id="SM00747">
    <property type="entry name" value="CFEM"/>
    <property type="match status" value="1"/>
</dbReference>
<evidence type="ECO:0000256" key="8">
    <source>
        <dbReference type="ARBA" id="ARBA00022729"/>
    </source>
</evidence>
<keyword evidence="14" id="KW-0408">Iron</keyword>
<evidence type="ECO:0000256" key="3">
    <source>
        <dbReference type="ARBA" id="ARBA00004613"/>
    </source>
</evidence>
<gene>
    <name evidence="19" type="ORF">TSTA_053380</name>
</gene>
<dbReference type="PANTHER" id="PTHR33048:SF143">
    <property type="entry name" value="EXTRACELLULAR MEMBRANE PROTEIN CFEM DOMAIN-CONTAINING PROTEIN-RELATED"/>
    <property type="match status" value="1"/>
</dbReference>
<dbReference type="InterPro" id="IPR008427">
    <property type="entry name" value="Extracellular_membr_CFEM_dom"/>
</dbReference>
<feature type="transmembrane region" description="Helical" evidence="16">
    <location>
        <begin position="314"/>
        <end position="337"/>
    </location>
</feature>
<organism evidence="19 20">
    <name type="scientific">Talaromyces stipitatus (strain ATCC 10500 / CBS 375.48 / QM 6759 / NRRL 1006)</name>
    <name type="common">Penicillium stipitatum</name>
    <dbReference type="NCBI Taxonomy" id="441959"/>
    <lineage>
        <taxon>Eukaryota</taxon>
        <taxon>Fungi</taxon>
        <taxon>Dikarya</taxon>
        <taxon>Ascomycota</taxon>
        <taxon>Pezizomycotina</taxon>
        <taxon>Eurotiomycetes</taxon>
        <taxon>Eurotiomycetidae</taxon>
        <taxon>Eurotiales</taxon>
        <taxon>Trichocomaceae</taxon>
        <taxon>Talaromyces</taxon>
        <taxon>Talaromyces sect. Talaromyces</taxon>
    </lineage>
</organism>
<dbReference type="HOGENOM" id="CLU_028200_6_3_1"/>
<dbReference type="InterPro" id="IPR049326">
    <property type="entry name" value="Rhodopsin_dom_fungi"/>
</dbReference>
<accession>B8MQY5</accession>
<feature type="transmembrane region" description="Helical" evidence="16">
    <location>
        <begin position="121"/>
        <end position="140"/>
    </location>
</feature>
<dbReference type="PhylomeDB" id="B8MQY5"/>
<evidence type="ECO:0000256" key="11">
    <source>
        <dbReference type="ARBA" id="ARBA00023157"/>
    </source>
</evidence>
<dbReference type="GO" id="GO:0005576">
    <property type="term" value="C:extracellular region"/>
    <property type="evidence" value="ECO:0007669"/>
    <property type="project" value="UniProtKB-SubCell"/>
</dbReference>
<dbReference type="VEuPathDB" id="FungiDB:TSTA_053380"/>
<keyword evidence="10 16" id="KW-0472">Membrane</keyword>
<dbReference type="OMA" id="NITAIMC"/>
<dbReference type="Pfam" id="PF05730">
    <property type="entry name" value="CFEM"/>
    <property type="match status" value="1"/>
</dbReference>
<keyword evidence="5" id="KW-0964">Secreted</keyword>
<evidence type="ECO:0000256" key="5">
    <source>
        <dbReference type="ARBA" id="ARBA00022525"/>
    </source>
</evidence>
<evidence type="ECO:0000256" key="9">
    <source>
        <dbReference type="ARBA" id="ARBA00022989"/>
    </source>
</evidence>
<keyword evidence="7 16" id="KW-0812">Transmembrane</keyword>
<dbReference type="AlphaFoldDB" id="B8MQY5"/>
<evidence type="ECO:0000256" key="7">
    <source>
        <dbReference type="ARBA" id="ARBA00022692"/>
    </source>
</evidence>
<keyword evidence="8 17" id="KW-0732">Signal</keyword>
<feature type="disulfide bond" evidence="14">
    <location>
        <begin position="39"/>
        <end position="46"/>
    </location>
</feature>
<evidence type="ECO:0000256" key="10">
    <source>
        <dbReference type="ARBA" id="ARBA00023136"/>
    </source>
</evidence>
<dbReference type="eggNOG" id="ENOG502RX13">
    <property type="taxonomic scope" value="Eukaryota"/>
</dbReference>
<comment type="similarity">
    <text evidence="4">Belongs to the RBT5 family.</text>
</comment>
<protein>
    <recommendedName>
        <fullName evidence="18">CFEM domain-containing protein</fullName>
    </recommendedName>
</protein>
<evidence type="ECO:0000256" key="12">
    <source>
        <dbReference type="ARBA" id="ARBA00023288"/>
    </source>
</evidence>
<keyword evidence="20" id="KW-1185">Reference proteome</keyword>
<feature type="domain" description="CFEM" evidence="18">
    <location>
        <begin position="1"/>
        <end position="110"/>
    </location>
</feature>
<proteinExistence type="inferred from homology"/>
<feature type="signal peptide" evidence="17">
    <location>
        <begin position="1"/>
        <end position="16"/>
    </location>
</feature>
<reference evidence="20" key="1">
    <citation type="journal article" date="2015" name="Genome Announc.">
        <title>Genome sequence of the AIDS-associated pathogen Penicillium marneffei (ATCC18224) and its near taxonomic relative Talaromyces stipitatus (ATCC10500).</title>
        <authorList>
            <person name="Nierman W.C."/>
            <person name="Fedorova-Abrams N.D."/>
            <person name="Andrianopoulos A."/>
        </authorList>
    </citation>
    <scope>NUCLEOTIDE SEQUENCE [LARGE SCALE GENOMIC DNA]</scope>
    <source>
        <strain evidence="20">ATCC 10500 / CBS 375.48 / QM 6759 / NRRL 1006</strain>
    </source>
</reference>
<dbReference type="GeneID" id="8098289"/>
<dbReference type="InParanoid" id="B8MQY5"/>
<feature type="transmembrane region" description="Helical" evidence="16">
    <location>
        <begin position="160"/>
        <end position="182"/>
    </location>
</feature>
<sequence length="410" mass="45691">MNVVFSLLLLATFGCASLLDEIPGCAATCFKDSLPLSVCSLQDLKCLCADTTFQGTVQICLGNGTCTPKEILTTTNATYAACGLPSHDIGPVIVGIPATFGSLAIIFVLVRIYARVFINKFFAWDDRFIVLALVLARTGMGKDIWTLSFENLTKTLKDLYFAEVFYMVSEMFTQLSILFFYLRVFDSILFRQCAIGISIFVVCFGIANTFSMIFQCTPVSFFWDGWTGQYAGKCININTFSWVRAAIEIFIDITIISLPIRLLLGLKLNWHKKLQILAMFSVGFLITLVSILRLESLVRFSKSTNTTYDNAPAVYWSVLECDIAIVCACMPALRIILGAIFPRYFGSNFNSVTGESRRTPRNEHHSAPKSDPEADPITKTIASWTVGPEDRSRTPTPVEMNKIESEENKH</sequence>
<keyword evidence="6" id="KW-0336">GPI-anchor</keyword>
<keyword evidence="14" id="KW-0349">Heme</keyword>
<keyword evidence="6" id="KW-0325">Glycoprotein</keyword>
<evidence type="ECO:0000256" key="16">
    <source>
        <dbReference type="SAM" id="Phobius"/>
    </source>
</evidence>
<keyword evidence="14" id="KW-0479">Metal-binding</keyword>
<evidence type="ECO:0000256" key="14">
    <source>
        <dbReference type="PROSITE-ProRule" id="PRU01356"/>
    </source>
</evidence>
<feature type="compositionally biased region" description="Basic and acidic residues" evidence="15">
    <location>
        <begin position="355"/>
        <end position="372"/>
    </location>
</feature>